<evidence type="ECO:0000256" key="6">
    <source>
        <dbReference type="ARBA" id="ARBA00023242"/>
    </source>
</evidence>
<keyword evidence="9" id="KW-1185">Reference proteome</keyword>
<dbReference type="PANTHER" id="PTHR37534">
    <property type="entry name" value="TRANSCRIPTIONAL ACTIVATOR PROTEIN UGA3"/>
    <property type="match status" value="1"/>
</dbReference>
<feature type="domain" description="Zn(2)-C6 fungal-type" evidence="7">
    <location>
        <begin position="19"/>
        <end position="47"/>
    </location>
</feature>
<evidence type="ECO:0000256" key="2">
    <source>
        <dbReference type="ARBA" id="ARBA00022833"/>
    </source>
</evidence>
<sequence length="551" mass="61104">MPPQRTSPPKGSRKRTRTGCQRCRVRRIKCDESKPVCRQCQAKGFRCQPISTLKWEDEFASKGLAFGRSGVWSKSPPAARSPDFTGVGHEDTLWCDIPMIQAYSFVNVTLGRQNNECVALTRVESPRSKVEPSPLRQQNQHYNGAQIEHSDCLDALEIEAYLSTHVRQARKEHASGTLNINRPPSFLSLSPLQSNLLTYYMERLCPLTVPSPLSKSPFATLILPFSISNSPVVLNSILALAASHRARQDVAFKATALQLSGGVLRYLGRRMRTTDTNQVALDPETLVITMMLCLMGIIHDCDERWVVHLKGARDLIRLRRQALLSAAPQSQSAAELVGFSEKFFAYQDIIGRTACGEEPIFDGDFWISHGTSNDTDAWLGCSPELVSILCEITELSRQRSGNPAVATGDPFLSRAHSLEKRLGRLEQRVLDPEDDILQTTAELKRLSAVLYLECAIRGAQPNSPRVSASVTQILRLVFALLEREVTAGLAWSIFVAAVELDPMEDLLSYGAPPPSIKQPLSKNWVLCSLQDASSSRRTMLSCAWSVPQGEF</sequence>
<dbReference type="PROSITE" id="PS50048">
    <property type="entry name" value="ZN2_CY6_FUNGAL_2"/>
    <property type="match status" value="1"/>
</dbReference>
<gene>
    <name evidence="8" type="ORF">SLS63_013829</name>
</gene>
<evidence type="ECO:0000256" key="1">
    <source>
        <dbReference type="ARBA" id="ARBA00004123"/>
    </source>
</evidence>
<dbReference type="Proteomes" id="UP001430848">
    <property type="component" value="Unassembled WGS sequence"/>
</dbReference>
<dbReference type="PANTHER" id="PTHR37534:SF49">
    <property type="entry name" value="LYSINE BIOSYNTHESIS REGULATORY PROTEIN LYS14"/>
    <property type="match status" value="1"/>
</dbReference>
<comment type="subcellular location">
    <subcellularLocation>
        <location evidence="1">Nucleus</location>
    </subcellularLocation>
</comment>
<accession>A0ABR1NMD5</accession>
<dbReference type="EMBL" id="JAKNSF020000207">
    <property type="protein sequence ID" value="KAK7706914.1"/>
    <property type="molecule type" value="Genomic_DNA"/>
</dbReference>
<keyword evidence="3" id="KW-0805">Transcription regulation</keyword>
<dbReference type="InterPro" id="IPR036864">
    <property type="entry name" value="Zn2-C6_fun-type_DNA-bd_sf"/>
</dbReference>
<evidence type="ECO:0000256" key="5">
    <source>
        <dbReference type="ARBA" id="ARBA00023163"/>
    </source>
</evidence>
<protein>
    <recommendedName>
        <fullName evidence="7">Zn(2)-C6 fungal-type domain-containing protein</fullName>
    </recommendedName>
</protein>
<dbReference type="InterPro" id="IPR001138">
    <property type="entry name" value="Zn2Cys6_DnaBD"/>
</dbReference>
<evidence type="ECO:0000256" key="4">
    <source>
        <dbReference type="ARBA" id="ARBA00023125"/>
    </source>
</evidence>
<reference evidence="8 9" key="1">
    <citation type="submission" date="2024-02" db="EMBL/GenBank/DDBJ databases">
        <title>De novo assembly and annotation of 12 fungi associated with fruit tree decline syndrome in Ontario, Canada.</title>
        <authorList>
            <person name="Sulman M."/>
            <person name="Ellouze W."/>
            <person name="Ilyukhin E."/>
        </authorList>
    </citation>
    <scope>NUCLEOTIDE SEQUENCE [LARGE SCALE GENOMIC DNA]</scope>
    <source>
        <strain evidence="8 9">M169</strain>
    </source>
</reference>
<dbReference type="Gene3D" id="4.10.240.10">
    <property type="entry name" value="Zn(2)-C6 fungal-type DNA-binding domain"/>
    <property type="match status" value="1"/>
</dbReference>
<dbReference type="Pfam" id="PF11951">
    <property type="entry name" value="Fungal_trans_2"/>
    <property type="match status" value="1"/>
</dbReference>
<dbReference type="Pfam" id="PF00172">
    <property type="entry name" value="Zn_clus"/>
    <property type="match status" value="1"/>
</dbReference>
<dbReference type="InterPro" id="IPR021858">
    <property type="entry name" value="Fun_TF"/>
</dbReference>
<keyword evidence="6" id="KW-0539">Nucleus</keyword>
<comment type="caution">
    <text evidence="8">The sequence shown here is derived from an EMBL/GenBank/DDBJ whole genome shotgun (WGS) entry which is preliminary data.</text>
</comment>
<evidence type="ECO:0000313" key="8">
    <source>
        <dbReference type="EMBL" id="KAK7706914.1"/>
    </source>
</evidence>
<organism evidence="8 9">
    <name type="scientific">Diaporthe eres</name>
    <name type="common">Phomopsis oblonga</name>
    <dbReference type="NCBI Taxonomy" id="83184"/>
    <lineage>
        <taxon>Eukaryota</taxon>
        <taxon>Fungi</taxon>
        <taxon>Dikarya</taxon>
        <taxon>Ascomycota</taxon>
        <taxon>Pezizomycotina</taxon>
        <taxon>Sordariomycetes</taxon>
        <taxon>Sordariomycetidae</taxon>
        <taxon>Diaporthales</taxon>
        <taxon>Diaporthaceae</taxon>
        <taxon>Diaporthe</taxon>
        <taxon>Diaporthe eres species complex</taxon>
    </lineage>
</organism>
<keyword evidence="4" id="KW-0238">DNA-binding</keyword>
<evidence type="ECO:0000256" key="3">
    <source>
        <dbReference type="ARBA" id="ARBA00023015"/>
    </source>
</evidence>
<proteinExistence type="predicted"/>
<keyword evidence="2" id="KW-0862">Zinc</keyword>
<evidence type="ECO:0000259" key="7">
    <source>
        <dbReference type="PROSITE" id="PS50048"/>
    </source>
</evidence>
<dbReference type="CDD" id="cd00067">
    <property type="entry name" value="GAL4"/>
    <property type="match status" value="1"/>
</dbReference>
<dbReference type="SMART" id="SM00066">
    <property type="entry name" value="GAL4"/>
    <property type="match status" value="1"/>
</dbReference>
<dbReference type="PROSITE" id="PS00463">
    <property type="entry name" value="ZN2_CY6_FUNGAL_1"/>
    <property type="match status" value="1"/>
</dbReference>
<name>A0ABR1NMD5_DIAER</name>
<keyword evidence="5" id="KW-0804">Transcription</keyword>
<evidence type="ECO:0000313" key="9">
    <source>
        <dbReference type="Proteomes" id="UP001430848"/>
    </source>
</evidence>
<dbReference type="SUPFAM" id="SSF57701">
    <property type="entry name" value="Zn2/Cys6 DNA-binding domain"/>
    <property type="match status" value="1"/>
</dbReference>